<evidence type="ECO:0000313" key="3">
    <source>
        <dbReference type="Proteomes" id="UP001597085"/>
    </source>
</evidence>
<evidence type="ECO:0000256" key="1">
    <source>
        <dbReference type="SAM" id="MobiDB-lite"/>
    </source>
</evidence>
<dbReference type="AlphaFoldDB" id="A0ABD6CRX6"/>
<name>A0ABD6CRX6_9EURY</name>
<proteinExistence type="predicted"/>
<dbReference type="EMBL" id="JBHUDK010000011">
    <property type="protein sequence ID" value="MFD1599842.1"/>
    <property type="molecule type" value="Genomic_DNA"/>
</dbReference>
<reference evidence="2 3" key="1">
    <citation type="journal article" date="2019" name="Int. J. Syst. Evol. Microbiol.">
        <title>The Global Catalogue of Microorganisms (GCM) 10K type strain sequencing project: providing services to taxonomists for standard genome sequencing and annotation.</title>
        <authorList>
            <consortium name="The Broad Institute Genomics Platform"/>
            <consortium name="The Broad Institute Genome Sequencing Center for Infectious Disease"/>
            <person name="Wu L."/>
            <person name="Ma J."/>
        </authorList>
    </citation>
    <scope>NUCLEOTIDE SEQUENCE [LARGE SCALE GENOMIC DNA]</scope>
    <source>
        <strain evidence="2 3">CGMCC 1.12121</strain>
    </source>
</reference>
<comment type="caution">
    <text evidence="2">The sequence shown here is derived from an EMBL/GenBank/DDBJ whole genome shotgun (WGS) entry which is preliminary data.</text>
</comment>
<feature type="region of interest" description="Disordered" evidence="1">
    <location>
        <begin position="56"/>
        <end position="81"/>
    </location>
</feature>
<sequence>MSGSSRAETESTVEKLIEDVDSWPGVTTGEHRFGGTEWRVGPREIQRSSVLARAERTAQPLYSCSHRSSSDEQSTSASDTG</sequence>
<feature type="compositionally biased region" description="Low complexity" evidence="1">
    <location>
        <begin position="71"/>
        <end position="81"/>
    </location>
</feature>
<gene>
    <name evidence="2" type="ORF">ACFSBX_12840</name>
</gene>
<organism evidence="2 3">
    <name type="scientific">Halobellus rarus</name>
    <dbReference type="NCBI Taxonomy" id="1126237"/>
    <lineage>
        <taxon>Archaea</taxon>
        <taxon>Methanobacteriati</taxon>
        <taxon>Methanobacteriota</taxon>
        <taxon>Stenosarchaea group</taxon>
        <taxon>Halobacteria</taxon>
        <taxon>Halobacteriales</taxon>
        <taxon>Haloferacaceae</taxon>
        <taxon>Halobellus</taxon>
    </lineage>
</organism>
<evidence type="ECO:0000313" key="2">
    <source>
        <dbReference type="EMBL" id="MFD1599842.1"/>
    </source>
</evidence>
<keyword evidence="3" id="KW-1185">Reference proteome</keyword>
<feature type="compositionally biased region" description="Basic and acidic residues" evidence="1">
    <location>
        <begin position="29"/>
        <end position="38"/>
    </location>
</feature>
<protein>
    <submittedName>
        <fullName evidence="2">Luciferase family protein</fullName>
    </submittedName>
</protein>
<dbReference type="RefSeq" id="WP_390277718.1">
    <property type="nucleotide sequence ID" value="NZ_JANHDI010000012.1"/>
</dbReference>
<feature type="compositionally biased region" description="Basic and acidic residues" evidence="1">
    <location>
        <begin position="7"/>
        <end position="18"/>
    </location>
</feature>
<dbReference type="Proteomes" id="UP001597085">
    <property type="component" value="Unassembled WGS sequence"/>
</dbReference>
<accession>A0ABD6CRX6</accession>
<feature type="region of interest" description="Disordered" evidence="1">
    <location>
        <begin position="1"/>
        <end position="38"/>
    </location>
</feature>